<organism evidence="1 2">
    <name type="scientific">Portunus trituberculatus</name>
    <name type="common">Swimming crab</name>
    <name type="synonym">Neptunus trituberculatus</name>
    <dbReference type="NCBI Taxonomy" id="210409"/>
    <lineage>
        <taxon>Eukaryota</taxon>
        <taxon>Metazoa</taxon>
        <taxon>Ecdysozoa</taxon>
        <taxon>Arthropoda</taxon>
        <taxon>Crustacea</taxon>
        <taxon>Multicrustacea</taxon>
        <taxon>Malacostraca</taxon>
        <taxon>Eumalacostraca</taxon>
        <taxon>Eucarida</taxon>
        <taxon>Decapoda</taxon>
        <taxon>Pleocyemata</taxon>
        <taxon>Brachyura</taxon>
        <taxon>Eubrachyura</taxon>
        <taxon>Portunoidea</taxon>
        <taxon>Portunidae</taxon>
        <taxon>Portuninae</taxon>
        <taxon>Portunus</taxon>
    </lineage>
</organism>
<evidence type="ECO:0000313" key="2">
    <source>
        <dbReference type="Proteomes" id="UP000324222"/>
    </source>
</evidence>
<dbReference type="EMBL" id="VSRR010001575">
    <property type="protein sequence ID" value="MPC26239.1"/>
    <property type="molecule type" value="Genomic_DNA"/>
</dbReference>
<dbReference type="AlphaFoldDB" id="A0A5B7DYP8"/>
<comment type="caution">
    <text evidence="1">The sequence shown here is derived from an EMBL/GenBank/DDBJ whole genome shotgun (WGS) entry which is preliminary data.</text>
</comment>
<keyword evidence="2" id="KW-1185">Reference proteome</keyword>
<protein>
    <submittedName>
        <fullName evidence="1">Uncharacterized protein</fullName>
    </submittedName>
</protein>
<accession>A0A5B7DYP8</accession>
<sequence length="76" mass="8002">MQCVSSRSCTQCSLTQGSGSPPVILISYPEPHGHNILRGAVPPISVITVLGDTHMMKAARTAISTAFHEIISNATI</sequence>
<dbReference type="Proteomes" id="UP000324222">
    <property type="component" value="Unassembled WGS sequence"/>
</dbReference>
<reference evidence="1 2" key="1">
    <citation type="submission" date="2019-05" db="EMBL/GenBank/DDBJ databases">
        <title>Another draft genome of Portunus trituberculatus and its Hox gene families provides insights of decapod evolution.</title>
        <authorList>
            <person name="Jeong J.-H."/>
            <person name="Song I."/>
            <person name="Kim S."/>
            <person name="Choi T."/>
            <person name="Kim D."/>
            <person name="Ryu S."/>
            <person name="Kim W."/>
        </authorList>
    </citation>
    <scope>NUCLEOTIDE SEQUENCE [LARGE SCALE GENOMIC DNA]</scope>
    <source>
        <tissue evidence="1">Muscle</tissue>
    </source>
</reference>
<proteinExistence type="predicted"/>
<name>A0A5B7DYP8_PORTR</name>
<evidence type="ECO:0000313" key="1">
    <source>
        <dbReference type="EMBL" id="MPC26239.1"/>
    </source>
</evidence>
<gene>
    <name evidence="1" type="ORF">E2C01_019374</name>
</gene>